<keyword evidence="3" id="KW-0732">Signal</keyword>
<feature type="compositionally biased region" description="Pro residues" evidence="1">
    <location>
        <begin position="565"/>
        <end position="575"/>
    </location>
</feature>
<feature type="chain" id="PRO_5039534118" evidence="3">
    <location>
        <begin position="21"/>
        <end position="575"/>
    </location>
</feature>
<dbReference type="AlphaFoldDB" id="A0A9D3TB10"/>
<feature type="compositionally biased region" description="Pro residues" evidence="1">
    <location>
        <begin position="512"/>
        <end position="525"/>
    </location>
</feature>
<comment type="caution">
    <text evidence="4">The sequence shown here is derived from an EMBL/GenBank/DDBJ whole genome shotgun (WGS) entry which is preliminary data.</text>
</comment>
<keyword evidence="2" id="KW-1133">Transmembrane helix</keyword>
<evidence type="ECO:0000256" key="1">
    <source>
        <dbReference type="SAM" id="MobiDB-lite"/>
    </source>
</evidence>
<feature type="compositionally biased region" description="Low complexity" evidence="1">
    <location>
        <begin position="268"/>
        <end position="279"/>
    </location>
</feature>
<keyword evidence="2" id="KW-0472">Membrane</keyword>
<proteinExistence type="predicted"/>
<evidence type="ECO:0000313" key="4">
    <source>
        <dbReference type="EMBL" id="KAG7470547.1"/>
    </source>
</evidence>
<feature type="compositionally biased region" description="Low complexity" evidence="1">
    <location>
        <begin position="287"/>
        <end position="312"/>
    </location>
</feature>
<feature type="compositionally biased region" description="Polar residues" evidence="1">
    <location>
        <begin position="249"/>
        <end position="262"/>
    </location>
</feature>
<reference evidence="4" key="1">
    <citation type="submission" date="2021-01" db="EMBL/GenBank/DDBJ databases">
        <authorList>
            <person name="Zahm M."/>
            <person name="Roques C."/>
            <person name="Cabau C."/>
            <person name="Klopp C."/>
            <person name="Donnadieu C."/>
            <person name="Jouanno E."/>
            <person name="Lampietro C."/>
            <person name="Louis A."/>
            <person name="Herpin A."/>
            <person name="Echchiki A."/>
            <person name="Berthelot C."/>
            <person name="Parey E."/>
            <person name="Roest-Crollius H."/>
            <person name="Braasch I."/>
            <person name="Postlethwait J."/>
            <person name="Bobe J."/>
            <person name="Montfort J."/>
            <person name="Bouchez O."/>
            <person name="Begum T."/>
            <person name="Mejri S."/>
            <person name="Adams A."/>
            <person name="Chen W.-J."/>
            <person name="Guiguen Y."/>
        </authorList>
    </citation>
    <scope>NUCLEOTIDE SEQUENCE</scope>
    <source>
        <strain evidence="4">YG-15Mar2019-1</strain>
        <tissue evidence="4">Brain</tissue>
    </source>
</reference>
<dbReference type="Proteomes" id="UP001046870">
    <property type="component" value="Chromosome 9"/>
</dbReference>
<feature type="region of interest" description="Disordered" evidence="1">
    <location>
        <begin position="208"/>
        <end position="350"/>
    </location>
</feature>
<dbReference type="OrthoDB" id="9451284at2759"/>
<evidence type="ECO:0000256" key="2">
    <source>
        <dbReference type="SAM" id="Phobius"/>
    </source>
</evidence>
<dbReference type="EMBL" id="JAFDVH010000009">
    <property type="protein sequence ID" value="KAG7470547.1"/>
    <property type="molecule type" value="Genomic_DNA"/>
</dbReference>
<name>A0A9D3TB10_MEGAT</name>
<sequence>MEMIFCQLVFVLWVLPFGWTDQVTMSSASRDPPKNESTKSTLAESGASVTMGLDNMDHPTASERENFTTLSSMGNGPAPPTWPTAPVKKLTTANDLSVSAEGVPHHLGTSMTASLKRITRNTGPVQGELNTTLQSDPEVQNETGILKMSVSPTDQPDPKVSLGAPENSTPLSLAQTSLEEQSNITPAQQLLQSEVTSSAGPLTVQHTTAAKPAGPQTNMPTTATNQETIAHSSQSPPTESTPTSVSLSQNHSTSTHKGSTQPAPEVKTSTSPTSIITTSKHTLPPNSTRVATPTTSTASVTVSQTPMTTGKPAPTPTPKEPSEPPTTTSTTTRRRPPAPPKPPEQEKSGAGRAVGIIVGLTLILMLLGIAFILLRKRRTQRRQLNDPTWAGPSPFLDGGAQPQLPGSDDEGGDLLKDSKRISLVGILPRRLSKRLSLLKESDEEVLMGEIPSGSTFGRVQEDEVKSSNGSLPEQGQNKNQNQNPDKDNTNGGAVEGSMAPAAPAPLEDISLGPPPAEVVTTPPPPKLDEQHPAPPLVLLDVDLGPSAGETAVPPPPPCEDSFVAPPAPPLPSSVS</sequence>
<feature type="region of interest" description="Disordered" evidence="1">
    <location>
        <begin position="449"/>
        <end position="575"/>
    </location>
</feature>
<feature type="transmembrane region" description="Helical" evidence="2">
    <location>
        <begin position="353"/>
        <end position="374"/>
    </location>
</feature>
<feature type="compositionally biased region" description="Low complexity" evidence="1">
    <location>
        <begin position="232"/>
        <end position="248"/>
    </location>
</feature>
<accession>A0A9D3TB10</accession>
<feature type="compositionally biased region" description="Low complexity" evidence="1">
    <location>
        <begin position="474"/>
        <end position="483"/>
    </location>
</feature>
<organism evidence="4 5">
    <name type="scientific">Megalops atlanticus</name>
    <name type="common">Tarpon</name>
    <name type="synonym">Clupea gigantea</name>
    <dbReference type="NCBI Taxonomy" id="7932"/>
    <lineage>
        <taxon>Eukaryota</taxon>
        <taxon>Metazoa</taxon>
        <taxon>Chordata</taxon>
        <taxon>Craniata</taxon>
        <taxon>Vertebrata</taxon>
        <taxon>Euteleostomi</taxon>
        <taxon>Actinopterygii</taxon>
        <taxon>Neopterygii</taxon>
        <taxon>Teleostei</taxon>
        <taxon>Elopiformes</taxon>
        <taxon>Megalopidae</taxon>
        <taxon>Megalops</taxon>
    </lineage>
</organism>
<protein>
    <submittedName>
        <fullName evidence="4">Uncharacterized protein</fullName>
    </submittedName>
</protein>
<feature type="compositionally biased region" description="Polar residues" evidence="1">
    <location>
        <begin position="215"/>
        <end position="231"/>
    </location>
</feature>
<evidence type="ECO:0000256" key="3">
    <source>
        <dbReference type="SAM" id="SignalP"/>
    </source>
</evidence>
<evidence type="ECO:0000313" key="5">
    <source>
        <dbReference type="Proteomes" id="UP001046870"/>
    </source>
</evidence>
<feature type="region of interest" description="Disordered" evidence="1">
    <location>
        <begin position="24"/>
        <end position="53"/>
    </location>
</feature>
<feature type="region of interest" description="Disordered" evidence="1">
    <location>
        <begin position="384"/>
        <end position="413"/>
    </location>
</feature>
<gene>
    <name evidence="4" type="ORF">MATL_G00115030</name>
</gene>
<keyword evidence="5" id="KW-1185">Reference proteome</keyword>
<feature type="signal peptide" evidence="3">
    <location>
        <begin position="1"/>
        <end position="20"/>
    </location>
</feature>
<feature type="region of interest" description="Disordered" evidence="1">
    <location>
        <begin position="148"/>
        <end position="170"/>
    </location>
</feature>
<keyword evidence="2" id="KW-0812">Transmembrane</keyword>